<accession>A0AAU9K101</accession>
<dbReference type="InterPro" id="IPR015915">
    <property type="entry name" value="Kelch-typ_b-propeller"/>
</dbReference>
<evidence type="ECO:0000313" key="1">
    <source>
        <dbReference type="EMBL" id="CAG9332222.1"/>
    </source>
</evidence>
<name>A0AAU9K101_9CILI</name>
<dbReference type="Pfam" id="PF01344">
    <property type="entry name" value="Kelch_1"/>
    <property type="match status" value="1"/>
</dbReference>
<dbReference type="Proteomes" id="UP001162131">
    <property type="component" value="Unassembled WGS sequence"/>
</dbReference>
<protein>
    <submittedName>
        <fullName evidence="1">Uncharacterized protein</fullName>
    </submittedName>
</protein>
<dbReference type="SUPFAM" id="SSF50965">
    <property type="entry name" value="Galactose oxidase, central domain"/>
    <property type="match status" value="1"/>
</dbReference>
<reference evidence="1" key="1">
    <citation type="submission" date="2021-09" db="EMBL/GenBank/DDBJ databases">
        <authorList>
            <consortium name="AG Swart"/>
            <person name="Singh M."/>
            <person name="Singh A."/>
            <person name="Seah K."/>
            <person name="Emmerich C."/>
        </authorList>
    </citation>
    <scope>NUCLEOTIDE SEQUENCE</scope>
    <source>
        <strain evidence="1">ATCC30299</strain>
    </source>
</reference>
<dbReference type="InterPro" id="IPR011043">
    <property type="entry name" value="Gal_Oxase/kelch_b-propeller"/>
</dbReference>
<proteinExistence type="predicted"/>
<dbReference type="EMBL" id="CAJZBQ010000054">
    <property type="protein sequence ID" value="CAG9332222.1"/>
    <property type="molecule type" value="Genomic_DNA"/>
</dbReference>
<comment type="caution">
    <text evidence="1">The sequence shown here is derived from an EMBL/GenBank/DDBJ whole genome shotgun (WGS) entry which is preliminary data.</text>
</comment>
<dbReference type="Gene3D" id="2.120.10.80">
    <property type="entry name" value="Kelch-type beta propeller"/>
    <property type="match status" value="1"/>
</dbReference>
<sequence length="429" mass="48663">MKCWRPCCQNEVKVFCKCVNPVAFSCAKHFIEHIDLDSTHTHQPSTLYKEPVSSTKIGLINELKRSSAELTNFKIELIEKVTNKIQILQNLLSKALKVIEEVSSNQKMISEKLESIELISKCNPDPYEELLSLPVDKALRNLKSFTYSAKHLNFTVEDVLAAKCDLNLGIRVISKWDSKEIVFFKSQTKILSIIDLQSFTLTEKLLPVEDNVYSAGISMCRVPGRGLFCYGNHPGKGTAFILHSDYSIEKLESGPPYGNMSPALYEDSIYLFGGWDSTGLPFNKAIKYNLQNNNWSALSDLKEDLSFVSNIVTNEGILLVGYQSAKLYRYDIESDSYFELASFAASTWKILCNSSNRSFLIESSGNIYENNPKCLSNWIAIQKFTDQISRAPLTYYATYEDSAYFLDEACNFFRFNFNSLTLSKVITHK</sequence>
<evidence type="ECO:0000313" key="2">
    <source>
        <dbReference type="Proteomes" id="UP001162131"/>
    </source>
</evidence>
<gene>
    <name evidence="1" type="ORF">BSTOLATCC_MIC55674</name>
</gene>
<keyword evidence="2" id="KW-1185">Reference proteome</keyword>
<dbReference type="InterPro" id="IPR006652">
    <property type="entry name" value="Kelch_1"/>
</dbReference>
<organism evidence="1 2">
    <name type="scientific">Blepharisma stoltei</name>
    <dbReference type="NCBI Taxonomy" id="1481888"/>
    <lineage>
        <taxon>Eukaryota</taxon>
        <taxon>Sar</taxon>
        <taxon>Alveolata</taxon>
        <taxon>Ciliophora</taxon>
        <taxon>Postciliodesmatophora</taxon>
        <taxon>Heterotrichea</taxon>
        <taxon>Heterotrichida</taxon>
        <taxon>Blepharismidae</taxon>
        <taxon>Blepharisma</taxon>
    </lineage>
</organism>
<dbReference type="AlphaFoldDB" id="A0AAU9K101"/>